<dbReference type="AlphaFoldDB" id="A0A9W4I509"/>
<evidence type="ECO:0000313" key="5">
    <source>
        <dbReference type="EMBL" id="CAG8220366.1"/>
    </source>
</evidence>
<keyword evidence="4" id="KW-1133">Transmembrane helix</keyword>
<comment type="caution">
    <text evidence="5">The sequence shown here is derived from an EMBL/GenBank/DDBJ whole genome shotgun (WGS) entry which is preliminary data.</text>
</comment>
<evidence type="ECO:0000256" key="3">
    <source>
        <dbReference type="ARBA" id="ARBA00023033"/>
    </source>
</evidence>
<dbReference type="Pfam" id="PF00067">
    <property type="entry name" value="p450"/>
    <property type="match status" value="1"/>
</dbReference>
<proteinExistence type="predicted"/>
<name>A0A9W4I509_9EURO</name>
<dbReference type="GO" id="GO:0043386">
    <property type="term" value="P:mycotoxin biosynthetic process"/>
    <property type="evidence" value="ECO:0007669"/>
    <property type="project" value="UniProtKB-ARBA"/>
</dbReference>
<dbReference type="EMBL" id="CAJVPD010000006">
    <property type="protein sequence ID" value="CAG8220366.1"/>
    <property type="molecule type" value="Genomic_DNA"/>
</dbReference>
<dbReference type="InterPro" id="IPR001128">
    <property type="entry name" value="Cyt_P450"/>
</dbReference>
<keyword evidence="4" id="KW-0472">Membrane</keyword>
<evidence type="ECO:0000313" key="6">
    <source>
        <dbReference type="Proteomes" id="UP001152592"/>
    </source>
</evidence>
<protein>
    <submittedName>
        <fullName evidence="5">Uncharacterized protein</fullName>
    </submittedName>
</protein>
<reference evidence="5" key="1">
    <citation type="submission" date="2021-07" db="EMBL/GenBank/DDBJ databases">
        <authorList>
            <person name="Branca A.L. A."/>
        </authorList>
    </citation>
    <scope>NUCLEOTIDE SEQUENCE</scope>
</reference>
<dbReference type="GO" id="GO:0004497">
    <property type="term" value="F:monooxygenase activity"/>
    <property type="evidence" value="ECO:0007669"/>
    <property type="project" value="UniProtKB-KW"/>
</dbReference>
<dbReference type="GO" id="GO:0016705">
    <property type="term" value="F:oxidoreductase activity, acting on paired donors, with incorporation or reduction of molecular oxygen"/>
    <property type="evidence" value="ECO:0007669"/>
    <property type="project" value="InterPro"/>
</dbReference>
<organism evidence="5 6">
    <name type="scientific">Penicillium salamii</name>
    <dbReference type="NCBI Taxonomy" id="1612424"/>
    <lineage>
        <taxon>Eukaryota</taxon>
        <taxon>Fungi</taxon>
        <taxon>Dikarya</taxon>
        <taxon>Ascomycota</taxon>
        <taxon>Pezizomycotina</taxon>
        <taxon>Eurotiomycetes</taxon>
        <taxon>Eurotiomycetidae</taxon>
        <taxon>Eurotiales</taxon>
        <taxon>Aspergillaceae</taxon>
        <taxon>Penicillium</taxon>
    </lineage>
</organism>
<evidence type="ECO:0000256" key="2">
    <source>
        <dbReference type="ARBA" id="ARBA00023002"/>
    </source>
</evidence>
<dbReference type="SUPFAM" id="SSF48264">
    <property type="entry name" value="Cytochrome P450"/>
    <property type="match status" value="1"/>
</dbReference>
<feature type="transmembrane region" description="Helical" evidence="4">
    <location>
        <begin position="53"/>
        <end position="75"/>
    </location>
</feature>
<keyword evidence="3" id="KW-0503">Monooxygenase</keyword>
<dbReference type="PANTHER" id="PTHR24305">
    <property type="entry name" value="CYTOCHROME P450"/>
    <property type="match status" value="1"/>
</dbReference>
<keyword evidence="1" id="KW-0408">Iron</keyword>
<dbReference type="InterPro" id="IPR036396">
    <property type="entry name" value="Cyt_P450_sf"/>
</dbReference>
<dbReference type="PANTHER" id="PTHR24305:SF175">
    <property type="entry name" value="CYTOCHROME P450 MONOOXYGENASE PKFB"/>
    <property type="match status" value="1"/>
</dbReference>
<evidence type="ECO:0000256" key="4">
    <source>
        <dbReference type="SAM" id="Phobius"/>
    </source>
</evidence>
<accession>A0A9W4I509</accession>
<sequence>MDLAVFARSSLLTTIDTEDCEHCSTKKKGRRGIGLGSRFSQGFKTMAQYNNQAGALLLTSALLITLLAWLFLVWLKLRHIPGPFLPSISNFYRMRWVLTKQAHLIHQEFHQRYGDVVRLGPNMVSISDPSAIRTIYPMRKGFVKVSSVTVHNELWPFGTANLLSKICTIKSNFYAPLRPYTKKGGAIPNVFTAVDEDLHSKLKFPVAHLFSLSNVVAFEAPIDEVLCILSKQLDERFSGHGEIFDITEWLQFFAFDVMGTMTFSERYGFLEKGRDVGGMLSAIDRFMAQAAPMMQIPWLDRVLYKNHLADTFWPTAGTNIMKFVVNTIEERQKTSKERGSVNAISVDDKNDFLSGYIELQRHNPKIPPWSEHPP</sequence>
<keyword evidence="4" id="KW-0812">Transmembrane</keyword>
<dbReference type="GO" id="GO:0005506">
    <property type="term" value="F:iron ion binding"/>
    <property type="evidence" value="ECO:0007669"/>
    <property type="project" value="InterPro"/>
</dbReference>
<dbReference type="InterPro" id="IPR050121">
    <property type="entry name" value="Cytochrome_P450_monoxygenase"/>
</dbReference>
<gene>
    <name evidence="5" type="ORF">PSALAMII_LOCUS61</name>
</gene>
<dbReference type="GO" id="GO:0020037">
    <property type="term" value="F:heme binding"/>
    <property type="evidence" value="ECO:0007669"/>
    <property type="project" value="InterPro"/>
</dbReference>
<keyword evidence="1" id="KW-0349">Heme</keyword>
<evidence type="ECO:0000256" key="1">
    <source>
        <dbReference type="ARBA" id="ARBA00022617"/>
    </source>
</evidence>
<dbReference type="OrthoDB" id="73846at2759"/>
<keyword evidence="2" id="KW-0560">Oxidoreductase</keyword>
<keyword evidence="1" id="KW-0479">Metal-binding</keyword>
<dbReference type="Proteomes" id="UP001152592">
    <property type="component" value="Unassembled WGS sequence"/>
</dbReference>
<dbReference type="Gene3D" id="1.10.630.10">
    <property type="entry name" value="Cytochrome P450"/>
    <property type="match status" value="1"/>
</dbReference>